<dbReference type="RefSeq" id="WP_045774114.1">
    <property type="nucleotide sequence ID" value="NZ_LAJY01000005.1"/>
</dbReference>
<evidence type="ECO:0008006" key="3">
    <source>
        <dbReference type="Google" id="ProtNLM"/>
    </source>
</evidence>
<accession>A0A0F3IZW8</accession>
<reference evidence="1 2" key="1">
    <citation type="submission" date="2015-03" db="EMBL/GenBank/DDBJ databases">
        <title>Draft genome sequence of Elstera litoralis.</title>
        <authorList>
            <person name="Rahalkar M.C."/>
            <person name="Dhakephalkar P.K."/>
            <person name="Pore S.D."/>
            <person name="Arora P."/>
            <person name="Kapse N.G."/>
            <person name="Pandit P.S."/>
        </authorList>
    </citation>
    <scope>NUCLEOTIDE SEQUENCE [LARGE SCALE GENOMIC DNA]</scope>
    <source>
        <strain evidence="1 2">Dia-1</strain>
    </source>
</reference>
<evidence type="ECO:0000313" key="2">
    <source>
        <dbReference type="Proteomes" id="UP000033774"/>
    </source>
</evidence>
<dbReference type="InterPro" id="IPR009702">
    <property type="entry name" value="DUF1284"/>
</dbReference>
<dbReference type="AlphaFoldDB" id="A0A0F3IZW8"/>
<proteinExistence type="predicted"/>
<dbReference type="OrthoDB" id="6195504at2"/>
<evidence type="ECO:0000313" key="1">
    <source>
        <dbReference type="EMBL" id="KJV11144.1"/>
    </source>
</evidence>
<organism evidence="1 2">
    <name type="scientific">Elstera litoralis</name>
    <dbReference type="NCBI Taxonomy" id="552518"/>
    <lineage>
        <taxon>Bacteria</taxon>
        <taxon>Pseudomonadati</taxon>
        <taxon>Pseudomonadota</taxon>
        <taxon>Alphaproteobacteria</taxon>
        <taxon>Rhodospirillales</taxon>
        <taxon>Rhodospirillaceae</taxon>
        <taxon>Elstera</taxon>
    </lineage>
</organism>
<keyword evidence="2" id="KW-1185">Reference proteome</keyword>
<protein>
    <recommendedName>
        <fullName evidence="3">2Fe-2S ferredoxin</fullName>
    </recommendedName>
</protein>
<dbReference type="Pfam" id="PF06935">
    <property type="entry name" value="DUF1284"/>
    <property type="match status" value="1"/>
</dbReference>
<name>A0A0F3IZW8_9PROT</name>
<dbReference type="EMBL" id="LAJY01000005">
    <property type="protein sequence ID" value="KJV11144.1"/>
    <property type="molecule type" value="Genomic_DNA"/>
</dbReference>
<gene>
    <name evidence="1" type="ORF">VZ95_00320</name>
</gene>
<sequence length="139" mass="15213">MINLRPHHLLCLLTFVGRGYSDSFALRLLGVVESLKRGTPARLIAGPDSICAGLLGCRNDDGHCRNASVTQRDETALALLQPFFEDRLEPGAEIPDLLARRPALRAAYREGAFHAACAECPWQGFCREIAEGGYQATVF</sequence>
<dbReference type="Proteomes" id="UP000033774">
    <property type="component" value="Unassembled WGS sequence"/>
</dbReference>
<comment type="caution">
    <text evidence="1">The sequence shown here is derived from an EMBL/GenBank/DDBJ whole genome shotgun (WGS) entry which is preliminary data.</text>
</comment>